<keyword evidence="3" id="KW-1185">Reference proteome</keyword>
<comment type="caution">
    <text evidence="2">The sequence shown here is derived from an EMBL/GenBank/DDBJ whole genome shotgun (WGS) entry which is preliminary data.</text>
</comment>
<dbReference type="GO" id="GO:0004523">
    <property type="term" value="F:RNA-DNA hybrid ribonuclease activity"/>
    <property type="evidence" value="ECO:0007669"/>
    <property type="project" value="InterPro"/>
</dbReference>
<dbReference type="InterPro" id="IPR002156">
    <property type="entry name" value="RNaseH_domain"/>
</dbReference>
<dbReference type="GO" id="GO:0003676">
    <property type="term" value="F:nucleic acid binding"/>
    <property type="evidence" value="ECO:0007669"/>
    <property type="project" value="InterPro"/>
</dbReference>
<proteinExistence type="predicted"/>
<dbReference type="InterPro" id="IPR044730">
    <property type="entry name" value="RNase_H-like_dom_plant"/>
</dbReference>
<dbReference type="InterPro" id="IPR036397">
    <property type="entry name" value="RNaseH_sf"/>
</dbReference>
<name>A0AAV0IVE0_9ROSI</name>
<dbReference type="SUPFAM" id="SSF53098">
    <property type="entry name" value="Ribonuclease H-like"/>
    <property type="match status" value="1"/>
</dbReference>
<dbReference type="InterPro" id="IPR053151">
    <property type="entry name" value="RNase_H-like"/>
</dbReference>
<evidence type="ECO:0000259" key="1">
    <source>
        <dbReference type="PROSITE" id="PS50879"/>
    </source>
</evidence>
<dbReference type="CDD" id="cd06222">
    <property type="entry name" value="RNase_H_like"/>
    <property type="match status" value="1"/>
</dbReference>
<feature type="domain" description="RNase H type-1" evidence="1">
    <location>
        <begin position="81"/>
        <end position="210"/>
    </location>
</feature>
<dbReference type="PANTHER" id="PTHR47723">
    <property type="entry name" value="OS05G0353850 PROTEIN"/>
    <property type="match status" value="1"/>
</dbReference>
<dbReference type="Gene3D" id="3.30.420.10">
    <property type="entry name" value="Ribonuclease H-like superfamily/Ribonuclease H"/>
    <property type="match status" value="1"/>
</dbReference>
<protein>
    <recommendedName>
        <fullName evidence="1">RNase H type-1 domain-containing protein</fullName>
    </recommendedName>
</protein>
<dbReference type="Pfam" id="PF13456">
    <property type="entry name" value="RVT_3"/>
    <property type="match status" value="1"/>
</dbReference>
<reference evidence="2" key="1">
    <citation type="submission" date="2022-08" db="EMBL/GenBank/DDBJ databases">
        <authorList>
            <person name="Gutierrez-Valencia J."/>
        </authorList>
    </citation>
    <scope>NUCLEOTIDE SEQUENCE</scope>
</reference>
<evidence type="ECO:0000313" key="2">
    <source>
        <dbReference type="EMBL" id="CAI0401383.1"/>
    </source>
</evidence>
<dbReference type="Proteomes" id="UP001154282">
    <property type="component" value="Unassembled WGS sequence"/>
</dbReference>
<dbReference type="InterPro" id="IPR012337">
    <property type="entry name" value="RNaseH-like_sf"/>
</dbReference>
<gene>
    <name evidence="2" type="ORF">LITE_LOCUS11178</name>
</gene>
<dbReference type="EMBL" id="CAMGYJ010000004">
    <property type="protein sequence ID" value="CAI0401383.1"/>
    <property type="molecule type" value="Genomic_DNA"/>
</dbReference>
<sequence length="244" mass="27384">MHYLSGRSANLDPSLFAVVCWLLWKNRNSFVFEKHLAAPSHLQATARRLRQQIEEALRLEAEVLWGNKAGEWIGVGWNRPQPGWSCVNTDGSVELASQSSTAGGVVRDDQGHFLGAFAMNLGGGSITRAELMGILQGLRCAWELGVRKVLLQTDSQAAIRIIEAATNTHPHYHIVLQVRRMVQCNWEVRIEHIYRESNMVADFLASTGHDLLVEIHPILAPDLRLHYWLLFDLVGSQTPRLVPP</sequence>
<dbReference type="AlphaFoldDB" id="A0AAV0IVE0"/>
<organism evidence="2 3">
    <name type="scientific">Linum tenue</name>
    <dbReference type="NCBI Taxonomy" id="586396"/>
    <lineage>
        <taxon>Eukaryota</taxon>
        <taxon>Viridiplantae</taxon>
        <taxon>Streptophyta</taxon>
        <taxon>Embryophyta</taxon>
        <taxon>Tracheophyta</taxon>
        <taxon>Spermatophyta</taxon>
        <taxon>Magnoliopsida</taxon>
        <taxon>eudicotyledons</taxon>
        <taxon>Gunneridae</taxon>
        <taxon>Pentapetalae</taxon>
        <taxon>rosids</taxon>
        <taxon>fabids</taxon>
        <taxon>Malpighiales</taxon>
        <taxon>Linaceae</taxon>
        <taxon>Linum</taxon>
    </lineage>
</organism>
<dbReference type="PANTHER" id="PTHR47723:SF13">
    <property type="entry name" value="PUTATIVE-RELATED"/>
    <property type="match status" value="1"/>
</dbReference>
<accession>A0AAV0IVE0</accession>
<evidence type="ECO:0000313" key="3">
    <source>
        <dbReference type="Proteomes" id="UP001154282"/>
    </source>
</evidence>
<dbReference type="PROSITE" id="PS50879">
    <property type="entry name" value="RNASE_H_1"/>
    <property type="match status" value="1"/>
</dbReference>